<evidence type="ECO:0000256" key="4">
    <source>
        <dbReference type="ARBA" id="ARBA00023316"/>
    </source>
</evidence>
<dbReference type="CDD" id="cd14485">
    <property type="entry name" value="mltA_like_LT_A"/>
    <property type="match status" value="1"/>
</dbReference>
<dbReference type="GO" id="GO:0009254">
    <property type="term" value="P:peptidoglycan turnover"/>
    <property type="evidence" value="ECO:0007669"/>
    <property type="project" value="InterPro"/>
</dbReference>
<evidence type="ECO:0000256" key="1">
    <source>
        <dbReference type="ARBA" id="ARBA00001420"/>
    </source>
</evidence>
<dbReference type="AlphaFoldDB" id="A0A975F8Z7"/>
<dbReference type="RefSeq" id="WP_210218948.1">
    <property type="nucleotide sequence ID" value="NZ_CP072793.1"/>
</dbReference>
<keyword evidence="3" id="KW-0456">Lyase</keyword>
<dbReference type="GO" id="GO:0008933">
    <property type="term" value="F:peptidoglycan lytic transglycosylase activity"/>
    <property type="evidence" value="ECO:0007669"/>
    <property type="project" value="TreeGrafter"/>
</dbReference>
<dbReference type="SMART" id="SM00925">
    <property type="entry name" value="MltA"/>
    <property type="match status" value="1"/>
</dbReference>
<keyword evidence="9" id="KW-1185">Reference proteome</keyword>
<dbReference type="GO" id="GO:0071555">
    <property type="term" value="P:cell wall organization"/>
    <property type="evidence" value="ECO:0007669"/>
    <property type="project" value="UniProtKB-KW"/>
</dbReference>
<feature type="signal peptide" evidence="6">
    <location>
        <begin position="1"/>
        <end position="24"/>
    </location>
</feature>
<accession>A0A975F8Z7</accession>
<dbReference type="SUPFAM" id="SSF50685">
    <property type="entry name" value="Barwin-like endoglucanases"/>
    <property type="match status" value="1"/>
</dbReference>
<feature type="domain" description="Lytic transglycosylase MltA" evidence="7">
    <location>
        <begin position="176"/>
        <end position="306"/>
    </location>
</feature>
<dbReference type="GO" id="GO:0009253">
    <property type="term" value="P:peptidoglycan catabolic process"/>
    <property type="evidence" value="ECO:0007669"/>
    <property type="project" value="TreeGrafter"/>
</dbReference>
<name>A0A975F8Z7_9GAMM</name>
<reference evidence="8" key="1">
    <citation type="submission" date="2021-04" db="EMBL/GenBank/DDBJ databases">
        <title>Genomics, taxonomy and metabolism of representatives of sulfur bacteria of the genus Thiothrix: Thiothrix fructosivorans QT, Thiothrix unzii A1T and three new species, Thiothrix subterranea sp. nov., Thiothrix litoralis sp. nov. and 'Candidatus Thiothrix anitrata' sp. nov.</title>
        <authorList>
            <person name="Ravin N.V."/>
            <person name="Smolyakov D."/>
            <person name="Rudenko T.S."/>
            <person name="Mardanov A.V."/>
            <person name="Beletsky A.V."/>
            <person name="Markov N.D."/>
            <person name="Fomenkov A.I."/>
            <person name="Roberts R.J."/>
            <person name="Karnachuk O.V."/>
            <person name="Novikov A."/>
            <person name="Grabovich M.Y."/>
        </authorList>
    </citation>
    <scope>NUCLEOTIDE SEQUENCE</scope>
    <source>
        <strain evidence="8">A1</strain>
    </source>
</reference>
<evidence type="ECO:0000256" key="3">
    <source>
        <dbReference type="ARBA" id="ARBA00023239"/>
    </source>
</evidence>
<dbReference type="GO" id="GO:0004553">
    <property type="term" value="F:hydrolase activity, hydrolyzing O-glycosyl compounds"/>
    <property type="evidence" value="ECO:0007669"/>
    <property type="project" value="InterPro"/>
</dbReference>
<dbReference type="Proteomes" id="UP000672009">
    <property type="component" value="Chromosome"/>
</dbReference>
<sequence>MFRHYFVATALILGSLVLPQSVMANVPAWESWRPVYTPQPYAQPYQQQRREYAPPRQGNPVYRQTAYGSALPFDDSLECGYAQALQLPDQCIRKNAYTREGLQTQASYLKRVPAAQKVGVGWGNISNAALLETVHELLNWHDGIAPGTLQQRFSLREISSWRGDAKAEYTGYFTPLLEVRTHPNSEYRIPIYRKPNGQLAQLSHADIARRALGGKGLEVAWTNDLANLFFAQVQGSGIARFPDGKEMMLEYAGDNGRTFSSIAAYMKQRGIKLRNYGNEAIRDWLRANPQRAGEIITSNPRYVFFKLTAGLPTTASGTRVIPGHTVAVDRNYIPLGAVLLAEVPRIDANGREIGRDWRLLFAQDQGGNIKGAGRLDLYTGFGRQAENIAHGITGFRKAYMLVRKPAYGGNTNMAER</sequence>
<dbReference type="Pfam" id="PF06725">
    <property type="entry name" value="3D"/>
    <property type="match status" value="1"/>
</dbReference>
<dbReference type="EC" id="4.2.2.n1" evidence="2"/>
<evidence type="ECO:0000256" key="6">
    <source>
        <dbReference type="SAM" id="SignalP"/>
    </source>
</evidence>
<evidence type="ECO:0000313" key="9">
    <source>
        <dbReference type="Proteomes" id="UP000672009"/>
    </source>
</evidence>
<dbReference type="InterPro" id="IPR036908">
    <property type="entry name" value="RlpA-like_sf"/>
</dbReference>
<dbReference type="PANTHER" id="PTHR30124:SF0">
    <property type="entry name" value="MEMBRANE-BOUND LYTIC MUREIN TRANSGLYCOSYLASE A"/>
    <property type="match status" value="1"/>
</dbReference>
<dbReference type="GO" id="GO:0019867">
    <property type="term" value="C:outer membrane"/>
    <property type="evidence" value="ECO:0007669"/>
    <property type="project" value="InterPro"/>
</dbReference>
<dbReference type="EMBL" id="CP072793">
    <property type="protein sequence ID" value="QTR53432.1"/>
    <property type="molecule type" value="Genomic_DNA"/>
</dbReference>
<evidence type="ECO:0000259" key="7">
    <source>
        <dbReference type="SMART" id="SM00925"/>
    </source>
</evidence>
<dbReference type="Pfam" id="PF03562">
    <property type="entry name" value="MltA"/>
    <property type="match status" value="1"/>
</dbReference>
<evidence type="ECO:0000313" key="8">
    <source>
        <dbReference type="EMBL" id="QTR53432.1"/>
    </source>
</evidence>
<keyword evidence="4" id="KW-0961">Cell wall biogenesis/degradation</keyword>
<dbReference type="KEGG" id="tun:J9260_17285"/>
<keyword evidence="6" id="KW-0732">Signal</keyword>
<protein>
    <recommendedName>
        <fullName evidence="2">peptidoglycan lytic exotransglycosylase</fullName>
        <ecNumber evidence="2">4.2.2.n1</ecNumber>
    </recommendedName>
    <alternativeName>
        <fullName evidence="5">Murein hydrolase A</fullName>
    </alternativeName>
</protein>
<dbReference type="Gene3D" id="2.40.240.50">
    <property type="entry name" value="Barwin-like endoglucanases"/>
    <property type="match status" value="1"/>
</dbReference>
<dbReference type="InterPro" id="IPR005300">
    <property type="entry name" value="MltA_B"/>
</dbReference>
<organism evidence="8 9">
    <name type="scientific">Thiothrix unzii</name>
    <dbReference type="NCBI Taxonomy" id="111769"/>
    <lineage>
        <taxon>Bacteria</taxon>
        <taxon>Pseudomonadati</taxon>
        <taxon>Pseudomonadota</taxon>
        <taxon>Gammaproteobacteria</taxon>
        <taxon>Thiotrichales</taxon>
        <taxon>Thiotrichaceae</taxon>
        <taxon>Thiothrix</taxon>
    </lineage>
</organism>
<evidence type="ECO:0000256" key="5">
    <source>
        <dbReference type="ARBA" id="ARBA00030918"/>
    </source>
</evidence>
<feature type="chain" id="PRO_5038053493" description="peptidoglycan lytic exotransglycosylase" evidence="6">
    <location>
        <begin position="25"/>
        <end position="416"/>
    </location>
</feature>
<dbReference type="InterPro" id="IPR026044">
    <property type="entry name" value="MltA"/>
</dbReference>
<comment type="catalytic activity">
    <reaction evidence="1">
        <text>Exolytic cleavage of the (1-&gt;4)-beta-glycosidic linkage between N-acetylmuramic acid (MurNAc) and N-acetylglucosamine (GlcNAc) residues in peptidoglycan, from either the reducing or the non-reducing ends of the peptidoglycan chains, with concomitant formation of a 1,6-anhydrobond in the MurNAc residue.</text>
        <dbReference type="EC" id="4.2.2.n1"/>
    </reaction>
</comment>
<dbReference type="PANTHER" id="PTHR30124">
    <property type="entry name" value="MEMBRANE-BOUND LYTIC MUREIN TRANSGLYCOSYLASE A"/>
    <property type="match status" value="1"/>
</dbReference>
<proteinExistence type="predicted"/>
<evidence type="ECO:0000256" key="2">
    <source>
        <dbReference type="ARBA" id="ARBA00012587"/>
    </source>
</evidence>
<gene>
    <name evidence="8" type="ORF">J9260_17285</name>
</gene>
<dbReference type="InterPro" id="IPR010611">
    <property type="entry name" value="3D_dom"/>
</dbReference>